<feature type="compositionally biased region" description="Low complexity" evidence="1">
    <location>
        <begin position="232"/>
        <end position="244"/>
    </location>
</feature>
<feature type="compositionally biased region" description="Polar residues" evidence="1">
    <location>
        <begin position="140"/>
        <end position="157"/>
    </location>
</feature>
<feature type="region of interest" description="Disordered" evidence="1">
    <location>
        <begin position="46"/>
        <end position="65"/>
    </location>
</feature>
<accession>A0A9P6NGA0</accession>
<feature type="region of interest" description="Disordered" evidence="1">
    <location>
        <begin position="1"/>
        <end position="30"/>
    </location>
</feature>
<dbReference type="Proteomes" id="UP000886653">
    <property type="component" value="Unassembled WGS sequence"/>
</dbReference>
<feature type="compositionally biased region" description="Low complexity" evidence="1">
    <location>
        <begin position="284"/>
        <end position="307"/>
    </location>
</feature>
<feature type="compositionally biased region" description="Low complexity" evidence="1">
    <location>
        <begin position="429"/>
        <end position="443"/>
    </location>
</feature>
<feature type="region of interest" description="Disordered" evidence="1">
    <location>
        <begin position="103"/>
        <end position="195"/>
    </location>
</feature>
<feature type="compositionally biased region" description="Basic and acidic residues" evidence="1">
    <location>
        <begin position="561"/>
        <end position="570"/>
    </location>
</feature>
<feature type="region of interest" description="Disordered" evidence="1">
    <location>
        <begin position="427"/>
        <end position="570"/>
    </location>
</feature>
<organism evidence="2 3">
    <name type="scientific">Cronartium quercuum f. sp. fusiforme G11</name>
    <dbReference type="NCBI Taxonomy" id="708437"/>
    <lineage>
        <taxon>Eukaryota</taxon>
        <taxon>Fungi</taxon>
        <taxon>Dikarya</taxon>
        <taxon>Basidiomycota</taxon>
        <taxon>Pucciniomycotina</taxon>
        <taxon>Pucciniomycetes</taxon>
        <taxon>Pucciniales</taxon>
        <taxon>Coleosporiaceae</taxon>
        <taxon>Cronartium</taxon>
    </lineage>
</organism>
<protein>
    <submittedName>
        <fullName evidence="2">Uncharacterized protein</fullName>
    </submittedName>
</protein>
<gene>
    <name evidence="2" type="ORF">CROQUDRAFT_109010</name>
</gene>
<feature type="compositionally biased region" description="Basic and acidic residues" evidence="1">
    <location>
        <begin position="367"/>
        <end position="376"/>
    </location>
</feature>
<comment type="caution">
    <text evidence="2">The sequence shown here is derived from an EMBL/GenBank/DDBJ whole genome shotgun (WGS) entry which is preliminary data.</text>
</comment>
<sequence>MSTSLTQSNLQSQQPSQQRPTINLTQPKSQLFPLPKLTLSLTRTISNDGTTTSFPPSAPHPERDTWLGSLTSGMGLTKTRTDSFNNRPIVIADLSDRPKAGILLNRSSAPNTPQFTSTPSEQSSQPTSPAFLTEGPSVSLPLQHSASAPMPNSNSFNLPPPAMTLTQTNETIPRSLTIKFAPLPDPRSRSYSTTENHWNNLNESISFDGNSYNLNPTLDSPSSRINNEERSPSSNSEPLSNRLNTYEIERSKSPTITNKPFCRPVSPGPTVPPTQLYRTISNDSLSAVSQTSSAAAPPSQASSSTSLTQKLFSLTKPRKTSRSLNGSSSNLSTISSDYGAPLQHTRSAELSGCGWRPSTLQLRRTKSKEEERDQVRPRRRAQYPPVAQRKVHMGGSRGGAGKVSIIEEPAFVEWSSSTSANAVVESIRSRQSTTTTNSSIRSNDPIEVDDGSGMAWLKKRRREREEKAKKEANESNDKKLNGSSTLEPLTEVEEIIATTSNDSSHRKKPHHQIGSDMSSSESSTSYPTISIATSSNNTDVQDDYDENDGNYQDDEKDDEEEVRKEDEEKARVLAESPFVKGVKEVYTDREHHRVAK</sequence>
<feature type="compositionally biased region" description="Polar residues" evidence="1">
    <location>
        <begin position="19"/>
        <end position="29"/>
    </location>
</feature>
<feature type="compositionally biased region" description="Acidic residues" evidence="1">
    <location>
        <begin position="540"/>
        <end position="560"/>
    </location>
</feature>
<dbReference type="EMBL" id="MU167313">
    <property type="protein sequence ID" value="KAG0143657.1"/>
    <property type="molecule type" value="Genomic_DNA"/>
</dbReference>
<feature type="compositionally biased region" description="Polar residues" evidence="1">
    <location>
        <begin position="46"/>
        <end position="55"/>
    </location>
</feature>
<feature type="region of interest" description="Disordered" evidence="1">
    <location>
        <begin position="207"/>
        <end position="400"/>
    </location>
</feature>
<evidence type="ECO:0000313" key="3">
    <source>
        <dbReference type="Proteomes" id="UP000886653"/>
    </source>
</evidence>
<feature type="compositionally biased region" description="Polar residues" evidence="1">
    <location>
        <begin position="207"/>
        <end position="221"/>
    </location>
</feature>
<feature type="compositionally biased region" description="Low complexity" evidence="1">
    <location>
        <begin position="112"/>
        <end position="129"/>
    </location>
</feature>
<name>A0A9P6NGA0_9BASI</name>
<feature type="compositionally biased region" description="Low complexity" evidence="1">
    <location>
        <begin position="322"/>
        <end position="336"/>
    </location>
</feature>
<evidence type="ECO:0000256" key="1">
    <source>
        <dbReference type="SAM" id="MobiDB-lite"/>
    </source>
</evidence>
<reference evidence="2" key="1">
    <citation type="submission" date="2013-11" db="EMBL/GenBank/DDBJ databases">
        <title>Genome sequence of the fusiform rust pathogen reveals effectors for host alternation and coevolution with pine.</title>
        <authorList>
            <consortium name="DOE Joint Genome Institute"/>
            <person name="Smith K."/>
            <person name="Pendleton A."/>
            <person name="Kubisiak T."/>
            <person name="Anderson C."/>
            <person name="Salamov A."/>
            <person name="Aerts A."/>
            <person name="Riley R."/>
            <person name="Clum A."/>
            <person name="Lindquist E."/>
            <person name="Ence D."/>
            <person name="Campbell M."/>
            <person name="Kronenberg Z."/>
            <person name="Feau N."/>
            <person name="Dhillon B."/>
            <person name="Hamelin R."/>
            <person name="Burleigh J."/>
            <person name="Smith J."/>
            <person name="Yandell M."/>
            <person name="Nelson C."/>
            <person name="Grigoriev I."/>
            <person name="Davis J."/>
        </authorList>
    </citation>
    <scope>NUCLEOTIDE SEQUENCE</scope>
    <source>
        <strain evidence="2">G11</strain>
    </source>
</reference>
<feature type="compositionally biased region" description="Low complexity" evidence="1">
    <location>
        <begin position="515"/>
        <end position="530"/>
    </location>
</feature>
<feature type="compositionally biased region" description="Basic and acidic residues" evidence="1">
    <location>
        <begin position="463"/>
        <end position="480"/>
    </location>
</feature>
<dbReference type="OrthoDB" id="2506008at2759"/>
<dbReference type="AlphaFoldDB" id="A0A9P6NGA0"/>
<feature type="compositionally biased region" description="Low complexity" evidence="1">
    <location>
        <begin position="1"/>
        <end position="18"/>
    </location>
</feature>
<evidence type="ECO:0000313" key="2">
    <source>
        <dbReference type="EMBL" id="KAG0143657.1"/>
    </source>
</evidence>
<proteinExistence type="predicted"/>
<keyword evidence="3" id="KW-1185">Reference proteome</keyword>
<feature type="compositionally biased region" description="Polar residues" evidence="1">
    <location>
        <begin position="164"/>
        <end position="174"/>
    </location>
</feature>